<dbReference type="Gene3D" id="3.90.79.10">
    <property type="entry name" value="Nucleoside Triphosphate Pyrophosphohydrolase"/>
    <property type="match status" value="1"/>
</dbReference>
<evidence type="ECO:0000256" key="1">
    <source>
        <dbReference type="ARBA" id="ARBA00001936"/>
    </source>
</evidence>
<dbReference type="AlphaFoldDB" id="A0A345DCY0"/>
<keyword evidence="5" id="KW-0460">Magnesium</keyword>
<dbReference type="Proteomes" id="UP000252182">
    <property type="component" value="Chromosome"/>
</dbReference>
<dbReference type="EC" id="3.6.1.-" evidence="8"/>
<dbReference type="Pfam" id="PF00293">
    <property type="entry name" value="NUDIX"/>
    <property type="match status" value="1"/>
</dbReference>
<dbReference type="PROSITE" id="PS00893">
    <property type="entry name" value="NUDIX_BOX"/>
    <property type="match status" value="1"/>
</dbReference>
<protein>
    <submittedName>
        <fullName evidence="8">Putative Nudix hydrolase NudL</fullName>
        <ecNumber evidence="8">3.6.1.-</ecNumber>
    </submittedName>
</protein>
<dbReference type="InterPro" id="IPR020084">
    <property type="entry name" value="NUDIX_hydrolase_CS"/>
</dbReference>
<dbReference type="GO" id="GO:0046872">
    <property type="term" value="F:metal ion binding"/>
    <property type="evidence" value="ECO:0007669"/>
    <property type="project" value="UniProtKB-KW"/>
</dbReference>
<evidence type="ECO:0000256" key="5">
    <source>
        <dbReference type="ARBA" id="ARBA00022842"/>
    </source>
</evidence>
<dbReference type="InterPro" id="IPR000086">
    <property type="entry name" value="NUDIX_hydrolase_dom"/>
</dbReference>
<evidence type="ECO:0000256" key="4">
    <source>
        <dbReference type="ARBA" id="ARBA00022801"/>
    </source>
</evidence>
<organism evidence="8 9">
    <name type="scientific">Ephemeroptericola cinctiostellae</name>
    <dbReference type="NCBI Taxonomy" id="2268024"/>
    <lineage>
        <taxon>Bacteria</taxon>
        <taxon>Pseudomonadati</taxon>
        <taxon>Pseudomonadota</taxon>
        <taxon>Betaproteobacteria</taxon>
        <taxon>Burkholderiales</taxon>
        <taxon>Burkholderiaceae</taxon>
        <taxon>Ephemeroptericola</taxon>
    </lineage>
</organism>
<evidence type="ECO:0000256" key="2">
    <source>
        <dbReference type="ARBA" id="ARBA00001946"/>
    </source>
</evidence>
<keyword evidence="3" id="KW-0479">Metal-binding</keyword>
<reference evidence="9" key="1">
    <citation type="submission" date="2018-07" db="EMBL/GenBank/DDBJ databases">
        <authorList>
            <person name="Kim H."/>
        </authorList>
    </citation>
    <scope>NUCLEOTIDE SEQUENCE [LARGE SCALE GENOMIC DNA]</scope>
    <source>
        <strain evidence="9">F02</strain>
    </source>
</reference>
<comment type="cofactor">
    <cofactor evidence="1">
        <name>Mn(2+)</name>
        <dbReference type="ChEBI" id="CHEBI:29035"/>
    </cofactor>
</comment>
<dbReference type="SUPFAM" id="SSF55811">
    <property type="entry name" value="Nudix"/>
    <property type="match status" value="1"/>
</dbReference>
<dbReference type="GO" id="GO:0010945">
    <property type="term" value="F:coenzyme A diphosphatase activity"/>
    <property type="evidence" value="ECO:0007669"/>
    <property type="project" value="InterPro"/>
</dbReference>
<evidence type="ECO:0000256" key="6">
    <source>
        <dbReference type="ARBA" id="ARBA00023211"/>
    </source>
</evidence>
<dbReference type="KEGG" id="hyf:DTO96_101964"/>
<keyword evidence="9" id="KW-1185">Reference proteome</keyword>
<evidence type="ECO:0000313" key="9">
    <source>
        <dbReference type="Proteomes" id="UP000252182"/>
    </source>
</evidence>
<dbReference type="OrthoDB" id="9802805at2"/>
<dbReference type="PANTHER" id="PTHR12992:SF11">
    <property type="entry name" value="MITOCHONDRIAL COENZYME A DIPHOSPHATASE NUDT8"/>
    <property type="match status" value="1"/>
</dbReference>
<accession>A0A345DCY0</accession>
<dbReference type="PROSITE" id="PS51462">
    <property type="entry name" value="NUDIX"/>
    <property type="match status" value="1"/>
</dbReference>
<dbReference type="InterPro" id="IPR045121">
    <property type="entry name" value="CoAse"/>
</dbReference>
<proteinExistence type="predicted"/>
<evidence type="ECO:0000259" key="7">
    <source>
        <dbReference type="PROSITE" id="PS51462"/>
    </source>
</evidence>
<evidence type="ECO:0000256" key="3">
    <source>
        <dbReference type="ARBA" id="ARBA00022723"/>
    </source>
</evidence>
<evidence type="ECO:0000313" key="8">
    <source>
        <dbReference type="EMBL" id="AXF86218.1"/>
    </source>
</evidence>
<dbReference type="PANTHER" id="PTHR12992">
    <property type="entry name" value="NUDIX HYDROLASE"/>
    <property type="match status" value="1"/>
</dbReference>
<keyword evidence="4 8" id="KW-0378">Hydrolase</keyword>
<comment type="cofactor">
    <cofactor evidence="2">
        <name>Mg(2+)</name>
        <dbReference type="ChEBI" id="CHEBI:18420"/>
    </cofactor>
</comment>
<dbReference type="RefSeq" id="WP_114563316.1">
    <property type="nucleotide sequence ID" value="NZ_CP031124.1"/>
</dbReference>
<dbReference type="EMBL" id="CP031124">
    <property type="protein sequence ID" value="AXF86218.1"/>
    <property type="molecule type" value="Genomic_DNA"/>
</dbReference>
<sequence length="230" mass="25970">MRLPVFNPREIPSASFSENSDLPALSDRQITREDLMRALAHPSQGVAEHLLRRDTLLTETELRPAAVLILLLESEQGFDVVLTVRAAHLRHHAGQVSFVGGQVEVGETMERAALREAYEEIGVQPDDIEVLGELPVYHTITGFAVTPVVACMSEQAWHEQNLDIAVDEVDHVFTVPLSHVLDVANTRVHYYTWEERTRQYYSVTFGDYFIWGASMAMLRNLDVLLRYANA</sequence>
<name>A0A345DCY0_9BURK</name>
<dbReference type="CDD" id="cd03426">
    <property type="entry name" value="NUDIX_CoAse_Nudt7"/>
    <property type="match status" value="1"/>
</dbReference>
<dbReference type="InterPro" id="IPR015797">
    <property type="entry name" value="NUDIX_hydrolase-like_dom_sf"/>
</dbReference>
<keyword evidence="6" id="KW-0464">Manganese</keyword>
<feature type="domain" description="Nudix hydrolase" evidence="7">
    <location>
        <begin position="62"/>
        <end position="201"/>
    </location>
</feature>
<gene>
    <name evidence="8" type="primary">nudL</name>
    <name evidence="8" type="ORF">DTO96_101964</name>
</gene>